<gene>
    <name evidence="1" type="ORF">C8Z91_23395</name>
</gene>
<organism evidence="1 2">
    <name type="scientific">Paenibacillus elgii</name>
    <dbReference type="NCBI Taxonomy" id="189691"/>
    <lineage>
        <taxon>Bacteria</taxon>
        <taxon>Bacillati</taxon>
        <taxon>Bacillota</taxon>
        <taxon>Bacilli</taxon>
        <taxon>Bacillales</taxon>
        <taxon>Paenibacillaceae</taxon>
        <taxon>Paenibacillus</taxon>
    </lineage>
</organism>
<reference evidence="1 2" key="1">
    <citation type="submission" date="2018-03" db="EMBL/GenBank/DDBJ databases">
        <title>Genome sequence of Paenibacillus elgii strain AC13 an antimicrobial compound producing bacteria.</title>
        <authorList>
            <person name="Kurokawa A.S."/>
            <person name="Araujo J.F."/>
            <person name="Costa R.A."/>
            <person name="Ortega D.B."/>
            <person name="Pires A.S."/>
            <person name="Pappas G.J.Jr."/>
            <person name="Franco O.L."/>
            <person name="Barreto C."/>
            <person name="Magalhaes B.S."/>
            <person name="Kruger R.H."/>
        </authorList>
    </citation>
    <scope>NUCLEOTIDE SEQUENCE [LARGE SCALE GENOMIC DNA]</scope>
    <source>
        <strain evidence="1 2">AC13</strain>
    </source>
</reference>
<dbReference type="RefSeq" id="WP_108533427.1">
    <property type="nucleotide sequence ID" value="NZ_PYHP01000069.1"/>
</dbReference>
<sequence length="72" mass="7735">MSRMFGCERVGTFVAAISAMAMRRPKRRLPIIGDAARKVSETGSHIRIKGVKEGAATIKATIAYNGKSQTLA</sequence>
<evidence type="ECO:0000313" key="1">
    <source>
        <dbReference type="EMBL" id="PUA36365.1"/>
    </source>
</evidence>
<dbReference type="AlphaFoldDB" id="A0A2T6FWU6"/>
<comment type="caution">
    <text evidence="1">The sequence shown here is derived from an EMBL/GenBank/DDBJ whole genome shotgun (WGS) entry which is preliminary data.</text>
</comment>
<accession>A0A2T6FWU6</accession>
<dbReference type="EMBL" id="PYHP01000069">
    <property type="protein sequence ID" value="PUA36365.1"/>
    <property type="molecule type" value="Genomic_DNA"/>
</dbReference>
<dbReference type="Proteomes" id="UP000244184">
    <property type="component" value="Unassembled WGS sequence"/>
</dbReference>
<evidence type="ECO:0000313" key="2">
    <source>
        <dbReference type="Proteomes" id="UP000244184"/>
    </source>
</evidence>
<name>A0A2T6FWU6_9BACL</name>
<proteinExistence type="predicted"/>
<protein>
    <submittedName>
        <fullName evidence="1">Uncharacterized protein</fullName>
    </submittedName>
</protein>